<accession>A0ABT5QZX1</accession>
<keyword evidence="4" id="KW-1185">Reference proteome</keyword>
<organism evidence="3 4">
    <name type="scientific">Enterovibrio gelatinilyticus</name>
    <dbReference type="NCBI Taxonomy" id="2899819"/>
    <lineage>
        <taxon>Bacteria</taxon>
        <taxon>Pseudomonadati</taxon>
        <taxon>Pseudomonadota</taxon>
        <taxon>Gammaproteobacteria</taxon>
        <taxon>Vibrionales</taxon>
        <taxon>Vibrionaceae</taxon>
        <taxon>Enterovibrio</taxon>
    </lineage>
</organism>
<name>A0ABT5QZX1_9GAMM</name>
<dbReference type="Pfam" id="PF10135">
    <property type="entry name" value="Rod-binding"/>
    <property type="match status" value="1"/>
</dbReference>
<sequence>MKIQEQDTQRLYNDTHELQNIKGNPDKDAALKMASGEFESLFLQTVLKHMRQASDALQDEEDGFLNSRQQKFYREMFDGQLAVEMGQQQSLGIADMLVRQLGQKNEFKPEAEMVAMNNHSTRENQNAFTIDPIDAALSSCPTAANSRPHWMTGTAPLSQHMQFSRAATTDTLSLQGAELSAEKDDL</sequence>
<proteinExistence type="predicted"/>
<feature type="domain" description="Flagellar protein FlgJ N-terminal" evidence="2">
    <location>
        <begin position="48"/>
        <end position="100"/>
    </location>
</feature>
<dbReference type="Proteomes" id="UP001149400">
    <property type="component" value="Unassembled WGS sequence"/>
</dbReference>
<evidence type="ECO:0000256" key="1">
    <source>
        <dbReference type="ARBA" id="ARBA00022795"/>
    </source>
</evidence>
<protein>
    <submittedName>
        <fullName evidence="3">Rod-binding protein</fullName>
    </submittedName>
</protein>
<dbReference type="InterPro" id="IPR019301">
    <property type="entry name" value="Flagellar_prot_FlgJ_N"/>
</dbReference>
<dbReference type="RefSeq" id="WP_274164417.1">
    <property type="nucleotide sequence ID" value="NZ_JAJUBC010000010.1"/>
</dbReference>
<gene>
    <name evidence="3" type="ORF">LRP50_10530</name>
</gene>
<keyword evidence="1" id="KW-1005">Bacterial flagellum biogenesis</keyword>
<reference evidence="3" key="1">
    <citation type="submission" date="2021-12" db="EMBL/GenBank/DDBJ databases">
        <title>Enterovibrio ZSDZ35 sp. nov. and Enterovibrio ZSDZ42 sp. nov., isolated from coastal seawater in Qingdao.</title>
        <authorList>
            <person name="Zhang P."/>
        </authorList>
    </citation>
    <scope>NUCLEOTIDE SEQUENCE</scope>
    <source>
        <strain evidence="3">ZSDZ42</strain>
    </source>
</reference>
<comment type="caution">
    <text evidence="3">The sequence shown here is derived from an EMBL/GenBank/DDBJ whole genome shotgun (WGS) entry which is preliminary data.</text>
</comment>
<dbReference type="EMBL" id="JAJUBC010000010">
    <property type="protein sequence ID" value="MDD1793564.1"/>
    <property type="molecule type" value="Genomic_DNA"/>
</dbReference>
<evidence type="ECO:0000313" key="3">
    <source>
        <dbReference type="EMBL" id="MDD1793564.1"/>
    </source>
</evidence>
<evidence type="ECO:0000313" key="4">
    <source>
        <dbReference type="Proteomes" id="UP001149400"/>
    </source>
</evidence>
<evidence type="ECO:0000259" key="2">
    <source>
        <dbReference type="Pfam" id="PF10135"/>
    </source>
</evidence>